<evidence type="ECO:0000256" key="6">
    <source>
        <dbReference type="ARBA" id="ARBA00023212"/>
    </source>
</evidence>
<keyword evidence="12" id="KW-1185">Reference proteome</keyword>
<evidence type="ECO:0000256" key="1">
    <source>
        <dbReference type="ARBA" id="ARBA00004120"/>
    </source>
</evidence>
<feature type="compositionally biased region" description="Basic and acidic residues" evidence="10">
    <location>
        <begin position="1031"/>
        <end position="1041"/>
    </location>
</feature>
<feature type="compositionally biased region" description="Acidic residues" evidence="10">
    <location>
        <begin position="614"/>
        <end position="630"/>
    </location>
</feature>
<reference evidence="11 12" key="1">
    <citation type="submission" date="2022-05" db="EMBL/GenBank/DDBJ databases">
        <authorList>
            <consortium name="Genoscope - CEA"/>
            <person name="William W."/>
        </authorList>
    </citation>
    <scope>NUCLEOTIDE SEQUENCE [LARGE SCALE GENOMIC DNA]</scope>
</reference>
<feature type="compositionally biased region" description="Basic and acidic residues" evidence="10">
    <location>
        <begin position="450"/>
        <end position="462"/>
    </location>
</feature>
<evidence type="ECO:0000313" key="11">
    <source>
        <dbReference type="EMBL" id="CAH3147952.1"/>
    </source>
</evidence>
<comment type="function">
    <text evidence="8">Centrosomal protein required for establishing a robust mitotic centrosome architecture that can endure the forces that converge on the centrosomes during spindle formation. Required for stabilizing the expanded pericentriolar material around the centriole.</text>
</comment>
<feature type="compositionally biased region" description="Polar residues" evidence="10">
    <location>
        <begin position="406"/>
        <end position="427"/>
    </location>
</feature>
<evidence type="ECO:0000256" key="7">
    <source>
        <dbReference type="ARBA" id="ARBA00023273"/>
    </source>
</evidence>
<feature type="region of interest" description="Disordered" evidence="10">
    <location>
        <begin position="153"/>
        <end position="181"/>
    </location>
</feature>
<feature type="region of interest" description="Disordered" evidence="10">
    <location>
        <begin position="893"/>
        <end position="1146"/>
    </location>
</feature>
<comment type="subcellular location">
    <subcellularLocation>
        <location evidence="1">Cytoplasm</location>
        <location evidence="1">Cytoskeleton</location>
        <location evidence="1">Cilium basal body</location>
    </subcellularLocation>
    <subcellularLocation>
        <location evidence="2">Cytoplasm</location>
        <location evidence="2">Cytoskeleton</location>
        <location evidence="2">Microtubule organizing center</location>
        <location evidence="2">Centrosome</location>
    </subcellularLocation>
</comment>
<dbReference type="PANTHER" id="PTHR16299:SF2">
    <property type="entry name" value="CENTROSOMAL PROTEIN KIZUNA"/>
    <property type="match status" value="1"/>
</dbReference>
<dbReference type="Proteomes" id="UP001159405">
    <property type="component" value="Unassembled WGS sequence"/>
</dbReference>
<evidence type="ECO:0000256" key="9">
    <source>
        <dbReference type="ARBA" id="ARBA00031153"/>
    </source>
</evidence>
<feature type="compositionally biased region" description="Acidic residues" evidence="10">
    <location>
        <begin position="1135"/>
        <end position="1146"/>
    </location>
</feature>
<dbReference type="PANTHER" id="PTHR16299">
    <property type="entry name" value="CENTROSOMAL PROTEIN KIZUNA"/>
    <property type="match status" value="1"/>
</dbReference>
<feature type="compositionally biased region" description="Acidic residues" evidence="10">
    <location>
        <begin position="938"/>
        <end position="947"/>
    </location>
</feature>
<evidence type="ECO:0000256" key="5">
    <source>
        <dbReference type="ARBA" id="ARBA00022490"/>
    </source>
</evidence>
<name>A0ABN8PP89_9CNID</name>
<protein>
    <recommendedName>
        <fullName evidence="4">Centrosomal protein kizuna</fullName>
    </recommendedName>
    <alternativeName>
        <fullName evidence="9">Polo-like kinase 1 substrate 1</fullName>
    </alternativeName>
</protein>
<keyword evidence="7" id="KW-0966">Cell projection</keyword>
<feature type="compositionally biased region" description="Basic and acidic residues" evidence="10">
    <location>
        <begin position="1082"/>
        <end position="1114"/>
    </location>
</feature>
<feature type="compositionally biased region" description="Basic and acidic residues" evidence="10">
    <location>
        <begin position="631"/>
        <end position="648"/>
    </location>
</feature>
<gene>
    <name evidence="11" type="ORF">PLOB_00046369</name>
</gene>
<evidence type="ECO:0000256" key="10">
    <source>
        <dbReference type="SAM" id="MobiDB-lite"/>
    </source>
</evidence>
<feature type="region of interest" description="Disordered" evidence="10">
    <location>
        <begin position="373"/>
        <end position="706"/>
    </location>
</feature>
<evidence type="ECO:0000313" key="12">
    <source>
        <dbReference type="Proteomes" id="UP001159405"/>
    </source>
</evidence>
<feature type="compositionally biased region" description="Basic and acidic residues" evidence="10">
    <location>
        <begin position="473"/>
        <end position="492"/>
    </location>
</feature>
<evidence type="ECO:0000256" key="4">
    <source>
        <dbReference type="ARBA" id="ARBA00013872"/>
    </source>
</evidence>
<comment type="caution">
    <text evidence="11">The sequence shown here is derived from an EMBL/GenBank/DDBJ whole genome shotgun (WGS) entry which is preliminary data.</text>
</comment>
<keyword evidence="5" id="KW-0963">Cytoplasm</keyword>
<feature type="compositionally biased region" description="Basic and acidic residues" evidence="10">
    <location>
        <begin position="657"/>
        <end position="671"/>
    </location>
</feature>
<dbReference type="InterPro" id="IPR026742">
    <property type="entry name" value="Centrosomal_kizuma"/>
</dbReference>
<feature type="compositionally biased region" description="Basic and acidic residues" evidence="10">
    <location>
        <begin position="574"/>
        <end position="593"/>
    </location>
</feature>
<feature type="compositionally biased region" description="Acidic residues" evidence="10">
    <location>
        <begin position="539"/>
        <end position="554"/>
    </location>
</feature>
<feature type="compositionally biased region" description="Polar residues" evidence="10">
    <location>
        <begin position="999"/>
        <end position="1014"/>
    </location>
</feature>
<comment type="similarity">
    <text evidence="3">Belongs to the kizuna family.</text>
</comment>
<sequence length="1146" mass="127582">MASRTAKKTGLFAIDDNLVGHFSSSRKLSKLEAERLEMQWKKICENEKRSKERNRELLKDFERVERHAAMLAVKSDRLKSYKEQYENYINKMYPRWREELESYRLKQQQDRNGLTSTSGFSATRSGAVPQYSGNSHFTSTPTIATNPLPAYDGSASLTQHRSPPGMYHPSGNLHLQRSPLQDPYNDFSYRERPFDSSRLHEGGVLQSRYPQQTDGRWQPSSFHDNQRTYQTQFVPSSREFDASYHRPPDRYFSPPDQVFYDGRQPVGEGPRSYAPDTRYRSAEVPYGQRQGSGTATPYEPRTELQRGYHAHGGERGAFDQSRHGGQYYDGWQVRYHGNQRSPEFESQRNESNIGGRDETLVDKKYEGSLHTRLAMTSGHDPTQDLNQRPLANEPIEPPEKPLERNIPTSSFPEPSLSSTVMETSAESNDVRPEKAHEDMNATRPGQRQSVTREEIKDKKESSPESVVKGQGLGKEKTEELRELEAKPEEPTRVKASRAAIPEGISEDVSKGSPERVESDVVIPRESDAEKHAPPILDANELEQAEQSDDDESLDLSDLSLPDGNEPYVPSVLQGDRRLSREQAEERLGRKDPDVPAEPSKPNIVPERSKSFTEEISEEIVDTAPLDDSEGHDDLVHDEASKILPKNDAEISFSDSPKAQDVRSDEDGKGKVTSENVLEPEAEKDERESLLKDGSSRTPQKAAEDKKPSVDVDGFLALLQTVDADVEVSFSPEALYRSAHCSSDLRQEITRAAEMGSSLQSFDPNTVSMIVLEELPLVVSSSPTGCLIPDRVFTESVPCRSEKEMRPFVETSLMVLWKTLFSHFVNLVTKHVMRADGVGSMFGSRLISQDSKHGKESQLLLTRILEAAVLDTSDPSASPPPADDLDLEPRVETEVPNKDDVSIASEGSSSTLGSTPPKAQPVKPSEGDRKPTPEPSASYEDDFEDDVPLTESAAYLKMVSSARSEPDDDISDPLGNSGPLKEESEADEDVERELARSMSPPVTSPRTKSPSNFKSGRQKPKLSLFDKGATTADEKADSKDLADSWGGSSIKSVKSDISDSESVVSPPLSPDAGGLGYIPTALESREQQQAEKKEDKDNEKSEKSVNDSKAKRKTDFWNNSDTESEVDLQLSTGGFDQDDDDDFDFYG</sequence>
<feature type="compositionally biased region" description="Polar residues" evidence="10">
    <location>
        <begin position="904"/>
        <end position="913"/>
    </location>
</feature>
<feature type="compositionally biased region" description="Basic and acidic residues" evidence="10">
    <location>
        <begin position="507"/>
        <end position="532"/>
    </location>
</feature>
<dbReference type="EMBL" id="CALNXK010000082">
    <property type="protein sequence ID" value="CAH3147952.1"/>
    <property type="molecule type" value="Genomic_DNA"/>
</dbReference>
<feature type="compositionally biased region" description="Basic and acidic residues" evidence="10">
    <location>
        <begin position="683"/>
        <end position="694"/>
    </location>
</feature>
<evidence type="ECO:0000256" key="8">
    <source>
        <dbReference type="ARBA" id="ARBA00024919"/>
    </source>
</evidence>
<feature type="compositionally biased region" description="Basic and acidic residues" evidence="10">
    <location>
        <begin position="428"/>
        <end position="440"/>
    </location>
</feature>
<keyword evidence="6" id="KW-0206">Cytoskeleton</keyword>
<proteinExistence type="inferred from homology"/>
<organism evidence="11 12">
    <name type="scientific">Porites lobata</name>
    <dbReference type="NCBI Taxonomy" id="104759"/>
    <lineage>
        <taxon>Eukaryota</taxon>
        <taxon>Metazoa</taxon>
        <taxon>Cnidaria</taxon>
        <taxon>Anthozoa</taxon>
        <taxon>Hexacorallia</taxon>
        <taxon>Scleractinia</taxon>
        <taxon>Fungiina</taxon>
        <taxon>Poritidae</taxon>
        <taxon>Porites</taxon>
    </lineage>
</organism>
<evidence type="ECO:0000256" key="3">
    <source>
        <dbReference type="ARBA" id="ARBA00010767"/>
    </source>
</evidence>
<accession>A0ABN8PP89</accession>
<evidence type="ECO:0000256" key="2">
    <source>
        <dbReference type="ARBA" id="ARBA00004300"/>
    </source>
</evidence>